<dbReference type="GO" id="GO:0000224">
    <property type="term" value="F:peptide-N4-(N-acetyl-beta-glucosaminyl)asparagine amidase activity"/>
    <property type="evidence" value="ECO:0007669"/>
    <property type="project" value="TreeGrafter"/>
</dbReference>
<comment type="cofactor">
    <cofactor evidence="1">
        <name>Ca(2+)</name>
        <dbReference type="ChEBI" id="CHEBI:29108"/>
    </cofactor>
</comment>
<dbReference type="Gene3D" id="2.70.98.10">
    <property type="match status" value="1"/>
</dbReference>
<dbReference type="FunFam" id="3.30.2080.10:FF:000001">
    <property type="entry name" value="Alpha-1,2-mannosidase subfamily"/>
    <property type="match status" value="1"/>
</dbReference>
<dbReference type="Gene3D" id="1.20.1050.60">
    <property type="entry name" value="alpha-1,2-mannosidase"/>
    <property type="match status" value="1"/>
</dbReference>
<evidence type="ECO:0000256" key="4">
    <source>
        <dbReference type="SAM" id="SignalP"/>
    </source>
</evidence>
<organism evidence="7 8">
    <name type="scientific">Chitinophaga agrisoli</name>
    <dbReference type="NCBI Taxonomy" id="2607653"/>
    <lineage>
        <taxon>Bacteria</taxon>
        <taxon>Pseudomonadati</taxon>
        <taxon>Bacteroidota</taxon>
        <taxon>Chitinophagia</taxon>
        <taxon>Chitinophagales</taxon>
        <taxon>Chitinophagaceae</taxon>
        <taxon>Chitinophaga</taxon>
    </lineage>
</organism>
<keyword evidence="3" id="KW-0106">Calcium</keyword>
<keyword evidence="4" id="KW-0732">Signal</keyword>
<dbReference type="InterPro" id="IPR008928">
    <property type="entry name" value="6-hairpin_glycosidase_sf"/>
</dbReference>
<dbReference type="InterPro" id="IPR005887">
    <property type="entry name" value="GH92_a_mannosidase_put"/>
</dbReference>
<reference evidence="7 8" key="2">
    <citation type="submission" date="2019-09" db="EMBL/GenBank/DDBJ databases">
        <authorList>
            <person name="Jin C."/>
        </authorList>
    </citation>
    <scope>NUCLEOTIDE SEQUENCE [LARGE SCALE GENOMIC DNA]</scope>
    <source>
        <strain evidence="7 8">BN140078</strain>
    </source>
</reference>
<dbReference type="InterPro" id="IPR014718">
    <property type="entry name" value="GH-type_carb-bd"/>
</dbReference>
<proteinExistence type="predicted"/>
<dbReference type="Pfam" id="PF07971">
    <property type="entry name" value="Glyco_hydro_92"/>
    <property type="match status" value="1"/>
</dbReference>
<name>A0A5B2VVF2_9BACT</name>
<evidence type="ECO:0000313" key="7">
    <source>
        <dbReference type="EMBL" id="KAA2242650.1"/>
    </source>
</evidence>
<evidence type="ECO:0000256" key="3">
    <source>
        <dbReference type="ARBA" id="ARBA00022837"/>
    </source>
</evidence>
<protein>
    <submittedName>
        <fullName evidence="7">Glycoside hydrolase family 92 protein</fullName>
    </submittedName>
</protein>
<comment type="subunit">
    <text evidence="2">Monomer.</text>
</comment>
<dbReference type="EMBL" id="VUOC01000002">
    <property type="protein sequence ID" value="KAA2242650.1"/>
    <property type="molecule type" value="Genomic_DNA"/>
</dbReference>
<evidence type="ECO:0000259" key="5">
    <source>
        <dbReference type="Pfam" id="PF07971"/>
    </source>
</evidence>
<keyword evidence="7" id="KW-0378">Hydrolase</keyword>
<dbReference type="Proteomes" id="UP000324611">
    <property type="component" value="Unassembled WGS sequence"/>
</dbReference>
<feature type="chain" id="PRO_5023028987" evidence="4">
    <location>
        <begin position="21"/>
        <end position="775"/>
    </location>
</feature>
<dbReference type="PANTHER" id="PTHR12143">
    <property type="entry name" value="PEPTIDE N-GLYCANASE PNGASE -RELATED"/>
    <property type="match status" value="1"/>
</dbReference>
<dbReference type="NCBIfam" id="TIGR01180">
    <property type="entry name" value="aman2_put"/>
    <property type="match status" value="1"/>
</dbReference>
<evidence type="ECO:0000313" key="8">
    <source>
        <dbReference type="Proteomes" id="UP000324611"/>
    </source>
</evidence>
<keyword evidence="8" id="KW-1185">Reference proteome</keyword>
<dbReference type="InterPro" id="IPR050883">
    <property type="entry name" value="PNGase"/>
</dbReference>
<dbReference type="Gene3D" id="1.20.1610.10">
    <property type="entry name" value="alpha-1,2-mannosidases domains"/>
    <property type="match status" value="1"/>
</dbReference>
<feature type="domain" description="Glycosyl hydrolase family 92" evidence="5">
    <location>
        <begin position="277"/>
        <end position="753"/>
    </location>
</feature>
<gene>
    <name evidence="7" type="ORF">F0L74_08960</name>
</gene>
<sequence>MIRKLTALCILLFSLLSARAQHKTPVDYADPMVGTSESRWILNPGATMPFGMVQLSPDNQSTDWKAGYEYTIGSISGFSHIHAGTMAGLSVMPTTGMVNPAIYPPDAPSTTGRTAGHRSRINKSTEQARPGYYAADLINYGIKAELTSTTRGGFFKFTFPETHEAHVLFNLLFPAEYPFNVLDARITKVSDTEIEGYSRQQSGNFMRAGGFNDYTVHFVARFNKPFKLFGGWKGHDISTNITQVEGSGDIGAYVDFDTKAGEVVLLQTGISYVSIAQARLNMQQEMDPFQWNFAAARQHATDTWNTLLSKIKVEGGTEENKKKLYTNLYRSYCARSILSDVDGKYMDVCEQERQLQDPASPVFGCDAFWNTFWNLNQLWTLVNPDIANQWARSLLEMYKTGGWLPRGPAGFEYSGIMEASHEIALIVSAYQKGICRFDTALAWQAMLHQQTVNGEKHPCSGFAGNKDIQTYMQLGYIPQPGRVSNTLEYAYDDWCVAQMAKSLGDTGSYHQFIWRAANYQHMFDPQTRYMRPKDKEGHWLENFNPITTGGYTEGNAWQYSFFVPHDVNKLVDLMGRDTFNNRLTFGFEQSAKLNFNAIGDKPERVYINHGNQPNMQAAYLFNYSGKPWLTQYWVREIMNKFYGADPYNGWPGDEDEGQMGAWFVMSAMGLFETDGGTAAKPIYEIGSPLFDRVTIELDPRYYPGKTFVIEARQVSDGNRYIQSATLNGKKLDKPWFYHAELVRGGKLVLQMGPAPNKDWGSKAGDAPPSMSGAVE</sequence>
<dbReference type="RefSeq" id="WP_149837523.1">
    <property type="nucleotide sequence ID" value="NZ_VUOC01000002.1"/>
</dbReference>
<dbReference type="PANTHER" id="PTHR12143:SF39">
    <property type="entry name" value="SECRETED PROTEIN"/>
    <property type="match status" value="1"/>
</dbReference>
<feature type="domain" description="Glycosyl hydrolase family 92 N-terminal" evidence="6">
    <location>
        <begin position="28"/>
        <end position="271"/>
    </location>
</feature>
<dbReference type="GO" id="GO:0030246">
    <property type="term" value="F:carbohydrate binding"/>
    <property type="evidence" value="ECO:0007669"/>
    <property type="project" value="InterPro"/>
</dbReference>
<dbReference type="GO" id="GO:0005975">
    <property type="term" value="P:carbohydrate metabolic process"/>
    <property type="evidence" value="ECO:0007669"/>
    <property type="project" value="InterPro"/>
</dbReference>
<dbReference type="GO" id="GO:0005829">
    <property type="term" value="C:cytosol"/>
    <property type="evidence" value="ECO:0007669"/>
    <property type="project" value="TreeGrafter"/>
</dbReference>
<dbReference type="InterPro" id="IPR041371">
    <property type="entry name" value="GH92_N"/>
</dbReference>
<feature type="signal peptide" evidence="4">
    <location>
        <begin position="1"/>
        <end position="20"/>
    </location>
</feature>
<evidence type="ECO:0000256" key="1">
    <source>
        <dbReference type="ARBA" id="ARBA00001913"/>
    </source>
</evidence>
<dbReference type="GO" id="GO:0006516">
    <property type="term" value="P:glycoprotein catabolic process"/>
    <property type="evidence" value="ECO:0007669"/>
    <property type="project" value="TreeGrafter"/>
</dbReference>
<dbReference type="AlphaFoldDB" id="A0A5B2VVF2"/>
<dbReference type="SUPFAM" id="SSF48208">
    <property type="entry name" value="Six-hairpin glycosidases"/>
    <property type="match status" value="1"/>
</dbReference>
<dbReference type="Gene3D" id="3.30.2080.10">
    <property type="entry name" value="GH92 mannosidase domain"/>
    <property type="match status" value="1"/>
</dbReference>
<dbReference type="Pfam" id="PF17678">
    <property type="entry name" value="Glyco_hydro_92N"/>
    <property type="match status" value="1"/>
</dbReference>
<reference evidence="7 8" key="1">
    <citation type="submission" date="2019-09" db="EMBL/GenBank/DDBJ databases">
        <title>Chitinophaga ginsengihumi sp. nov., isolated from soil of ginseng rhizosphere.</title>
        <authorList>
            <person name="Lee J."/>
        </authorList>
    </citation>
    <scope>NUCLEOTIDE SEQUENCE [LARGE SCALE GENOMIC DNA]</scope>
    <source>
        <strain evidence="7 8">BN140078</strain>
    </source>
</reference>
<dbReference type="InterPro" id="IPR012939">
    <property type="entry name" value="Glyco_hydro_92"/>
</dbReference>
<evidence type="ECO:0000259" key="6">
    <source>
        <dbReference type="Pfam" id="PF17678"/>
    </source>
</evidence>
<comment type="caution">
    <text evidence="7">The sequence shown here is derived from an EMBL/GenBank/DDBJ whole genome shotgun (WGS) entry which is preliminary data.</text>
</comment>
<evidence type="ECO:0000256" key="2">
    <source>
        <dbReference type="ARBA" id="ARBA00011245"/>
    </source>
</evidence>
<accession>A0A5B2VVF2</accession>